<dbReference type="Gene3D" id="3.40.390.10">
    <property type="entry name" value="Collagenase (Catalytic Domain)"/>
    <property type="match status" value="1"/>
</dbReference>
<comment type="caution">
    <text evidence="7">The sequence shown here is derived from an EMBL/GenBank/DDBJ whole genome shotgun (WGS) entry which is preliminary data.</text>
</comment>
<dbReference type="AlphaFoldDB" id="A0AAE4SCZ5"/>
<sequence length="379" mass="42634">MTTNKLTKALPILIMVLFLCAVIIPAAAYSAGNYTWYNKTATIKFESSFPTSYQASFLSAANKWSNAGSNFRFATPANQLNVSVYMTYYGTNNSTLPWLAQAQAMNFERQNNRWYINDSDVRYNTYYANNFTTSHSQSLQNGYFNVERLALHELGHALGLEHSNVLNAIMKTPYKYLSFLSQDDINGVKNLYGTKSKSMTSGITPIPEEEKQINEPIFKVHQCYAEVSDQELAQKADLVIRGTVKGELPAHWVSFDKAEPVVKKENSISIGNNQIVHDVVISVDDVYKGKLSENEIYIRQIGGTLDGITMVCDDQTEYSEGESVILYLFGSDVDQKTGRTFRYVHPQGELKIVDEKTAVNGFDQEIDTEKMLSIVQESL</sequence>
<keyword evidence="1" id="KW-0645">Protease</keyword>
<keyword evidence="2" id="KW-0479">Metal-binding</keyword>
<evidence type="ECO:0000256" key="3">
    <source>
        <dbReference type="ARBA" id="ARBA00022801"/>
    </source>
</evidence>
<organism evidence="7 8">
    <name type="scientific">Methanolapillus africanus</name>
    <dbReference type="NCBI Taxonomy" id="3028297"/>
    <lineage>
        <taxon>Archaea</taxon>
        <taxon>Methanobacteriati</taxon>
        <taxon>Methanobacteriota</taxon>
        <taxon>Stenosarchaea group</taxon>
        <taxon>Methanomicrobia</taxon>
        <taxon>Methanosarcinales</taxon>
        <taxon>Methanosarcinaceae</taxon>
        <taxon>Methanolapillus</taxon>
    </lineage>
</organism>
<dbReference type="GO" id="GO:0004222">
    <property type="term" value="F:metalloendopeptidase activity"/>
    <property type="evidence" value="ECO:0007669"/>
    <property type="project" value="InterPro"/>
</dbReference>
<feature type="domain" description="Peptidase metallopeptidase" evidence="6">
    <location>
        <begin position="32"/>
        <end position="194"/>
    </location>
</feature>
<keyword evidence="8" id="KW-1185">Reference proteome</keyword>
<dbReference type="Proteomes" id="UP001271789">
    <property type="component" value="Unassembled WGS sequence"/>
</dbReference>
<dbReference type="InterPro" id="IPR001818">
    <property type="entry name" value="Pept_M10_metallopeptidase"/>
</dbReference>
<evidence type="ECO:0000256" key="2">
    <source>
        <dbReference type="ARBA" id="ARBA00022723"/>
    </source>
</evidence>
<dbReference type="GO" id="GO:0030574">
    <property type="term" value="P:collagen catabolic process"/>
    <property type="evidence" value="ECO:0007669"/>
    <property type="project" value="TreeGrafter"/>
</dbReference>
<keyword evidence="4" id="KW-0862">Zinc</keyword>
<evidence type="ECO:0000256" key="4">
    <source>
        <dbReference type="ARBA" id="ARBA00022833"/>
    </source>
</evidence>
<keyword evidence="5" id="KW-0482">Metalloprotease</keyword>
<dbReference type="GO" id="GO:0008270">
    <property type="term" value="F:zinc ion binding"/>
    <property type="evidence" value="ECO:0007669"/>
    <property type="project" value="InterPro"/>
</dbReference>
<name>A0AAE4SCZ5_9EURY</name>
<accession>A0AAE4SCZ5</accession>
<keyword evidence="3" id="KW-0378">Hydrolase</keyword>
<evidence type="ECO:0000256" key="1">
    <source>
        <dbReference type="ARBA" id="ARBA00022670"/>
    </source>
</evidence>
<proteinExistence type="predicted"/>
<dbReference type="GO" id="GO:0031012">
    <property type="term" value="C:extracellular matrix"/>
    <property type="evidence" value="ECO:0007669"/>
    <property type="project" value="InterPro"/>
</dbReference>
<reference evidence="7" key="1">
    <citation type="submission" date="2023-06" db="EMBL/GenBank/DDBJ databases">
        <title>Genome sequence of Methanosarcinaceae archaeon Ag5.</title>
        <authorList>
            <person name="Protasov E."/>
            <person name="Platt K."/>
            <person name="Poehlein A."/>
            <person name="Daniel R."/>
            <person name="Brune A."/>
        </authorList>
    </citation>
    <scope>NUCLEOTIDE SEQUENCE</scope>
    <source>
        <strain evidence="7">Ag5</strain>
    </source>
</reference>
<dbReference type="SMART" id="SM00235">
    <property type="entry name" value="ZnMc"/>
    <property type="match status" value="1"/>
</dbReference>
<dbReference type="GO" id="GO:0006508">
    <property type="term" value="P:proteolysis"/>
    <property type="evidence" value="ECO:0007669"/>
    <property type="project" value="UniProtKB-KW"/>
</dbReference>
<protein>
    <recommendedName>
        <fullName evidence="6">Peptidase metallopeptidase domain-containing protein</fullName>
    </recommendedName>
</protein>
<gene>
    <name evidence="7" type="ORF">MsAg5_08600</name>
</gene>
<dbReference type="PANTHER" id="PTHR10201">
    <property type="entry name" value="MATRIX METALLOPROTEINASE"/>
    <property type="match status" value="1"/>
</dbReference>
<dbReference type="EMBL" id="JAWDKD010000015">
    <property type="protein sequence ID" value="MDV0446992.1"/>
    <property type="molecule type" value="Genomic_DNA"/>
</dbReference>
<dbReference type="GO" id="GO:0030198">
    <property type="term" value="P:extracellular matrix organization"/>
    <property type="evidence" value="ECO:0007669"/>
    <property type="project" value="TreeGrafter"/>
</dbReference>
<evidence type="ECO:0000313" key="8">
    <source>
        <dbReference type="Proteomes" id="UP001271789"/>
    </source>
</evidence>
<dbReference type="InterPro" id="IPR006026">
    <property type="entry name" value="Peptidase_Metallo"/>
</dbReference>
<evidence type="ECO:0000259" key="6">
    <source>
        <dbReference type="SMART" id="SM00235"/>
    </source>
</evidence>
<dbReference type="SUPFAM" id="SSF55486">
    <property type="entry name" value="Metalloproteases ('zincins'), catalytic domain"/>
    <property type="match status" value="1"/>
</dbReference>
<dbReference type="PANTHER" id="PTHR10201:SF323">
    <property type="entry name" value="MATRIX METALLOPROTEINASE-21"/>
    <property type="match status" value="1"/>
</dbReference>
<evidence type="ECO:0000256" key="5">
    <source>
        <dbReference type="ARBA" id="ARBA00023049"/>
    </source>
</evidence>
<dbReference type="InterPro" id="IPR024079">
    <property type="entry name" value="MetalloPept_cat_dom_sf"/>
</dbReference>
<dbReference type="Pfam" id="PF00413">
    <property type="entry name" value="Peptidase_M10"/>
    <property type="match status" value="1"/>
</dbReference>
<dbReference type="RefSeq" id="WP_338099396.1">
    <property type="nucleotide sequence ID" value="NZ_JAWDKD010000015.1"/>
</dbReference>
<evidence type="ECO:0000313" key="7">
    <source>
        <dbReference type="EMBL" id="MDV0446992.1"/>
    </source>
</evidence>